<keyword evidence="3" id="KW-0129">CBS domain</keyword>
<dbReference type="InterPro" id="IPR000644">
    <property type="entry name" value="CBS_dom"/>
</dbReference>
<evidence type="ECO:0000256" key="1">
    <source>
        <dbReference type="ARBA" id="ARBA00004651"/>
    </source>
</evidence>
<evidence type="ECO:0000259" key="6">
    <source>
        <dbReference type="PROSITE" id="PS51371"/>
    </source>
</evidence>
<dbReference type="Pfam" id="PF00571">
    <property type="entry name" value="CBS"/>
    <property type="match status" value="1"/>
</dbReference>
<feature type="domain" description="CNNM transmembrane" evidence="7">
    <location>
        <begin position="1"/>
        <end position="205"/>
    </location>
</feature>
<keyword evidence="4 5" id="KW-0472">Membrane</keyword>
<dbReference type="EMBL" id="RXHJ01000002">
    <property type="protein sequence ID" value="RSZ65600.1"/>
    <property type="molecule type" value="Genomic_DNA"/>
</dbReference>
<evidence type="ECO:0000313" key="9">
    <source>
        <dbReference type="Proteomes" id="UP000274907"/>
    </source>
</evidence>
<dbReference type="PROSITE" id="PS51371">
    <property type="entry name" value="CBS"/>
    <property type="match status" value="1"/>
</dbReference>
<evidence type="ECO:0000256" key="2">
    <source>
        <dbReference type="ARBA" id="ARBA00022475"/>
    </source>
</evidence>
<proteinExistence type="predicted"/>
<keyword evidence="4 5" id="KW-1133">Transmembrane helix</keyword>
<dbReference type="InterPro" id="IPR002550">
    <property type="entry name" value="CNNM"/>
</dbReference>
<dbReference type="PROSITE" id="PS51846">
    <property type="entry name" value="CNNM"/>
    <property type="match status" value="1"/>
</dbReference>
<dbReference type="PANTHER" id="PTHR43099:SF5">
    <property type="entry name" value="HLYC_CORC FAMILY TRANSPORTER"/>
    <property type="match status" value="1"/>
</dbReference>
<dbReference type="InterPro" id="IPR051676">
    <property type="entry name" value="UPF0053_domain"/>
</dbReference>
<comment type="caution">
    <text evidence="8">The sequence shown here is derived from an EMBL/GenBank/DDBJ whole genome shotgun (WGS) entry which is preliminary data.</text>
</comment>
<comment type="subcellular location">
    <subcellularLocation>
        <location evidence="1">Cell membrane</location>
        <topology evidence="1">Multi-pass membrane protein</topology>
    </subcellularLocation>
</comment>
<protein>
    <submittedName>
        <fullName evidence="8">HlyC/CorC family transporter</fullName>
    </submittedName>
</protein>
<dbReference type="Gene3D" id="3.10.580.10">
    <property type="entry name" value="CBS-domain"/>
    <property type="match status" value="1"/>
</dbReference>
<reference evidence="8 9" key="1">
    <citation type="submission" date="2018-12" db="EMBL/GenBank/DDBJ databases">
        <title>YIM 101343 draft genome.</title>
        <authorList>
            <person name="Chen X."/>
        </authorList>
    </citation>
    <scope>NUCLEOTIDE SEQUENCE [LARGE SCALE GENOMIC DNA]</scope>
    <source>
        <strain evidence="8 9">YIM 101343</strain>
    </source>
</reference>
<dbReference type="Gene3D" id="3.90.1280.20">
    <property type="match status" value="1"/>
</dbReference>
<dbReference type="OrthoDB" id="110231at2"/>
<evidence type="ECO:0000256" key="5">
    <source>
        <dbReference type="SAM" id="Phobius"/>
    </source>
</evidence>
<feature type="transmembrane region" description="Helical" evidence="5">
    <location>
        <begin position="56"/>
        <end position="78"/>
    </location>
</feature>
<evidence type="ECO:0000256" key="4">
    <source>
        <dbReference type="PROSITE-ProRule" id="PRU01193"/>
    </source>
</evidence>
<evidence type="ECO:0000259" key="7">
    <source>
        <dbReference type="PROSITE" id="PS51846"/>
    </source>
</evidence>
<dbReference type="PANTHER" id="PTHR43099">
    <property type="entry name" value="UPF0053 PROTEIN YRKA"/>
    <property type="match status" value="1"/>
</dbReference>
<evidence type="ECO:0000256" key="3">
    <source>
        <dbReference type="PROSITE-ProRule" id="PRU00703"/>
    </source>
</evidence>
<dbReference type="Pfam" id="PF01595">
    <property type="entry name" value="CNNM"/>
    <property type="match status" value="1"/>
</dbReference>
<keyword evidence="4 5" id="KW-0812">Transmembrane</keyword>
<gene>
    <name evidence="8" type="ORF">EAH68_02285</name>
</gene>
<dbReference type="Proteomes" id="UP000274907">
    <property type="component" value="Unassembled WGS sequence"/>
</dbReference>
<feature type="transmembrane region" description="Helical" evidence="5">
    <location>
        <begin position="6"/>
        <end position="29"/>
    </location>
</feature>
<dbReference type="AlphaFoldDB" id="A0A3S0AXT3"/>
<evidence type="ECO:0000313" key="8">
    <source>
        <dbReference type="EMBL" id="RSZ65600.1"/>
    </source>
</evidence>
<dbReference type="RefSeq" id="WP_126119695.1">
    <property type="nucleotide sequence ID" value="NZ_RXHJ01000002.1"/>
</dbReference>
<name>A0A3S0AXT3_9CORY</name>
<accession>A0A3S0AXT3</accession>
<dbReference type="SUPFAM" id="SSF54631">
    <property type="entry name" value="CBS-domain pair"/>
    <property type="match status" value="1"/>
</dbReference>
<sequence length="341" mass="37123">MSNWYVALPLTVLIIVASAFFVIIEFSLLAARRNRLEETAETSASSRAALRSLNELTIMLAGAQLGITVATFALGAISEPWIHHALVELLDGTPLPPFASNIVAFALALFIATFLHLVVGEMAPKSWAIAHPEKALTLIARPARGFITVFRPLLMWINTIANRLVARAGEEPVERAAAKGYDPETLQHLVEHSREQGALDVTDATQIAGVIDLDVLTLGDAVTPREVLPAGATVVDVQEWARSTGLMRALIDDSSDVPHLVHVRDTLLANPGCPAREHSRPSLVLPESMTLSEALGRMRASNEQVAVVVDDREGVSVITWDDILRRLWPRIGEELDRTKGQ</sequence>
<feature type="transmembrane region" description="Helical" evidence="5">
    <location>
        <begin position="98"/>
        <end position="119"/>
    </location>
</feature>
<dbReference type="InterPro" id="IPR046342">
    <property type="entry name" value="CBS_dom_sf"/>
</dbReference>
<keyword evidence="9" id="KW-1185">Reference proteome</keyword>
<dbReference type="GO" id="GO:0005886">
    <property type="term" value="C:plasma membrane"/>
    <property type="evidence" value="ECO:0007669"/>
    <property type="project" value="UniProtKB-SubCell"/>
</dbReference>
<organism evidence="8 9">
    <name type="scientific">Corynebacterium hylobatis</name>
    <dbReference type="NCBI Taxonomy" id="1859290"/>
    <lineage>
        <taxon>Bacteria</taxon>
        <taxon>Bacillati</taxon>
        <taxon>Actinomycetota</taxon>
        <taxon>Actinomycetes</taxon>
        <taxon>Mycobacteriales</taxon>
        <taxon>Corynebacteriaceae</taxon>
        <taxon>Corynebacterium</taxon>
    </lineage>
</organism>
<keyword evidence="2" id="KW-1003">Cell membrane</keyword>
<feature type="domain" description="CBS" evidence="6">
    <location>
        <begin position="278"/>
        <end position="337"/>
    </location>
</feature>